<proteinExistence type="predicted"/>
<evidence type="ECO:0000313" key="3">
    <source>
        <dbReference type="EMBL" id="GAA4664958.1"/>
    </source>
</evidence>
<sequence>MSVVSRRLVSLLVVAAALPVLAGCSSTVSLSPSPLANTVGCADVTVHLPTTLDSKFAIRDTDAQGTAVWGSPAAVVLHCGITTPAVSDLACYTVEGVDWLVDQQKSTAVYTTYGRVPGVQVVASSAASSNVLFDLGSAVGTLKQTKKCESASDAPGSTPSATPAPTPTP</sequence>
<dbReference type="RefSeq" id="WP_345372309.1">
    <property type="nucleotide sequence ID" value="NZ_BAABLM010000001.1"/>
</dbReference>
<feature type="signal peptide" evidence="2">
    <location>
        <begin position="1"/>
        <end position="22"/>
    </location>
</feature>
<keyword evidence="2" id="KW-0732">Signal</keyword>
<evidence type="ECO:0008006" key="5">
    <source>
        <dbReference type="Google" id="ProtNLM"/>
    </source>
</evidence>
<protein>
    <recommendedName>
        <fullName evidence="5">DUF3515 family protein</fullName>
    </recommendedName>
</protein>
<feature type="region of interest" description="Disordered" evidence="1">
    <location>
        <begin position="146"/>
        <end position="169"/>
    </location>
</feature>
<organism evidence="3 4">
    <name type="scientific">Frondihabitans cladoniiphilus</name>
    <dbReference type="NCBI Taxonomy" id="715785"/>
    <lineage>
        <taxon>Bacteria</taxon>
        <taxon>Bacillati</taxon>
        <taxon>Actinomycetota</taxon>
        <taxon>Actinomycetes</taxon>
        <taxon>Micrococcales</taxon>
        <taxon>Microbacteriaceae</taxon>
        <taxon>Frondihabitans</taxon>
    </lineage>
</organism>
<evidence type="ECO:0000256" key="2">
    <source>
        <dbReference type="SAM" id="SignalP"/>
    </source>
</evidence>
<name>A0ABP8VJ90_9MICO</name>
<gene>
    <name evidence="3" type="ORF">GCM10025780_02600</name>
</gene>
<feature type="chain" id="PRO_5045117457" description="DUF3515 family protein" evidence="2">
    <location>
        <begin position="23"/>
        <end position="169"/>
    </location>
</feature>
<dbReference type="InterPro" id="IPR021903">
    <property type="entry name" value="DUF3515"/>
</dbReference>
<keyword evidence="4" id="KW-1185">Reference proteome</keyword>
<dbReference type="Pfam" id="PF12028">
    <property type="entry name" value="DUF3515"/>
    <property type="match status" value="1"/>
</dbReference>
<reference evidence="4" key="1">
    <citation type="journal article" date="2019" name="Int. J. Syst. Evol. Microbiol.">
        <title>The Global Catalogue of Microorganisms (GCM) 10K type strain sequencing project: providing services to taxonomists for standard genome sequencing and annotation.</title>
        <authorList>
            <consortium name="The Broad Institute Genomics Platform"/>
            <consortium name="The Broad Institute Genome Sequencing Center for Infectious Disease"/>
            <person name="Wu L."/>
            <person name="Ma J."/>
        </authorList>
    </citation>
    <scope>NUCLEOTIDE SEQUENCE [LARGE SCALE GENOMIC DNA]</scope>
    <source>
        <strain evidence="4">JCM 18956</strain>
    </source>
</reference>
<feature type="compositionally biased region" description="Low complexity" evidence="1">
    <location>
        <begin position="151"/>
        <end position="161"/>
    </location>
</feature>
<evidence type="ECO:0000256" key="1">
    <source>
        <dbReference type="SAM" id="MobiDB-lite"/>
    </source>
</evidence>
<comment type="caution">
    <text evidence="3">The sequence shown here is derived from an EMBL/GenBank/DDBJ whole genome shotgun (WGS) entry which is preliminary data.</text>
</comment>
<evidence type="ECO:0000313" key="4">
    <source>
        <dbReference type="Proteomes" id="UP001501295"/>
    </source>
</evidence>
<dbReference type="Proteomes" id="UP001501295">
    <property type="component" value="Unassembled WGS sequence"/>
</dbReference>
<dbReference type="EMBL" id="BAABLM010000001">
    <property type="protein sequence ID" value="GAA4664958.1"/>
    <property type="molecule type" value="Genomic_DNA"/>
</dbReference>
<accession>A0ABP8VJ90</accession>
<dbReference type="PROSITE" id="PS51257">
    <property type="entry name" value="PROKAR_LIPOPROTEIN"/>
    <property type="match status" value="1"/>
</dbReference>